<proteinExistence type="predicted"/>
<reference evidence="2" key="1">
    <citation type="submission" date="2022-11" db="UniProtKB">
        <authorList>
            <consortium name="WormBaseParasite"/>
        </authorList>
    </citation>
    <scope>IDENTIFICATION</scope>
</reference>
<organism evidence="1 2">
    <name type="scientific">Panagrolaimus sp. ES5</name>
    <dbReference type="NCBI Taxonomy" id="591445"/>
    <lineage>
        <taxon>Eukaryota</taxon>
        <taxon>Metazoa</taxon>
        <taxon>Ecdysozoa</taxon>
        <taxon>Nematoda</taxon>
        <taxon>Chromadorea</taxon>
        <taxon>Rhabditida</taxon>
        <taxon>Tylenchina</taxon>
        <taxon>Panagrolaimomorpha</taxon>
        <taxon>Panagrolaimoidea</taxon>
        <taxon>Panagrolaimidae</taxon>
        <taxon>Panagrolaimus</taxon>
    </lineage>
</organism>
<dbReference type="Proteomes" id="UP000887579">
    <property type="component" value="Unplaced"/>
</dbReference>
<evidence type="ECO:0000313" key="1">
    <source>
        <dbReference type="Proteomes" id="UP000887579"/>
    </source>
</evidence>
<protein>
    <submittedName>
        <fullName evidence="2">Uncharacterized protein</fullName>
    </submittedName>
</protein>
<evidence type="ECO:0000313" key="2">
    <source>
        <dbReference type="WBParaSite" id="ES5_v2.g13344.t1"/>
    </source>
</evidence>
<name>A0AC34F827_9BILA</name>
<dbReference type="WBParaSite" id="ES5_v2.g13344.t1">
    <property type="protein sequence ID" value="ES5_v2.g13344.t1"/>
    <property type="gene ID" value="ES5_v2.g13344"/>
</dbReference>
<sequence>MTAKAEAMKANLSQPSKLIIDKILSIHKDMSITLAQEREQIKALVQQATPDIKQELEKAKTQFQQKFGESMESTQEIF</sequence>
<accession>A0AC34F827</accession>